<proteinExistence type="predicted"/>
<gene>
    <name evidence="1" type="ORF">SAMN05660477_00413</name>
</gene>
<evidence type="ECO:0000313" key="2">
    <source>
        <dbReference type="Proteomes" id="UP000191112"/>
    </source>
</evidence>
<name>A0A1T5CWA3_9FLAO</name>
<dbReference type="EMBL" id="FUYZ01000001">
    <property type="protein sequence ID" value="SKB63704.1"/>
    <property type="molecule type" value="Genomic_DNA"/>
</dbReference>
<dbReference type="Proteomes" id="UP000191112">
    <property type="component" value="Unassembled WGS sequence"/>
</dbReference>
<dbReference type="STRING" id="619805.SAMN05660477_00413"/>
<dbReference type="AlphaFoldDB" id="A0A1T5CWA3"/>
<keyword evidence="2" id="KW-1185">Reference proteome</keyword>
<dbReference type="RefSeq" id="WP_079665701.1">
    <property type="nucleotide sequence ID" value="NZ_FUYZ01000001.1"/>
</dbReference>
<evidence type="ECO:0000313" key="1">
    <source>
        <dbReference type="EMBL" id="SKB63704.1"/>
    </source>
</evidence>
<organism evidence="1 2">
    <name type="scientific">Soonwooa buanensis</name>
    <dbReference type="NCBI Taxonomy" id="619805"/>
    <lineage>
        <taxon>Bacteria</taxon>
        <taxon>Pseudomonadati</taxon>
        <taxon>Bacteroidota</taxon>
        <taxon>Flavobacteriia</taxon>
        <taxon>Flavobacteriales</taxon>
        <taxon>Weeksellaceae</taxon>
        <taxon>Chryseobacterium group</taxon>
        <taxon>Soonwooa</taxon>
    </lineage>
</organism>
<dbReference type="OrthoDB" id="1457483at2"/>
<reference evidence="1 2" key="1">
    <citation type="submission" date="2017-02" db="EMBL/GenBank/DDBJ databases">
        <authorList>
            <person name="Peterson S.W."/>
        </authorList>
    </citation>
    <scope>NUCLEOTIDE SEQUENCE [LARGE SCALE GENOMIC DNA]</scope>
    <source>
        <strain evidence="1 2">DSM 22323</strain>
    </source>
</reference>
<sequence length="103" mass="11395">MNLEITSTSITVQAREIVNDNTVNYAWNFIEGQLPQAINFNVQRGVSGGDNPFTGNNVISGAYYPDTGKYDVNNNYFTEGDFTLYQSILTTCKGIVTDVQNRG</sequence>
<protein>
    <submittedName>
        <fullName evidence="1">Uncharacterized protein</fullName>
    </submittedName>
</protein>
<accession>A0A1T5CWA3</accession>